<keyword evidence="2" id="KW-0472">Membrane</keyword>
<keyword evidence="4" id="KW-1185">Reference proteome</keyword>
<protein>
    <submittedName>
        <fullName evidence="3">Uncharacterized protein</fullName>
    </submittedName>
</protein>
<evidence type="ECO:0000256" key="2">
    <source>
        <dbReference type="SAM" id="Phobius"/>
    </source>
</evidence>
<name>A0A6H5HJD9_9HEMI</name>
<dbReference type="EMBL" id="CADCXU010030469">
    <property type="protein sequence ID" value="CAB0016582.1"/>
    <property type="molecule type" value="Genomic_DNA"/>
</dbReference>
<evidence type="ECO:0000313" key="4">
    <source>
        <dbReference type="Proteomes" id="UP000479000"/>
    </source>
</evidence>
<sequence>MELHERTCARVVDSRSRSAYGLLSRAGRLVRTSAMLVRAASNIVDRRARIARLGTARLGFRQRGASPWRESRLSTNVQTELCFPALSCLLRRKIIILIDYAYYNIFVFFFSISVPLIQPAGHPRSLPTRKASISGTRGPPIGAYRRAAPPSNGPHPSGEGDRSKTTPPPRRRTVGHDSSPRIQCNASEGQSRDQCLRIACAP</sequence>
<gene>
    <name evidence="3" type="ORF">NTEN_LOCUS20745</name>
</gene>
<keyword evidence="2" id="KW-0812">Transmembrane</keyword>
<organism evidence="3 4">
    <name type="scientific">Nesidiocoris tenuis</name>
    <dbReference type="NCBI Taxonomy" id="355587"/>
    <lineage>
        <taxon>Eukaryota</taxon>
        <taxon>Metazoa</taxon>
        <taxon>Ecdysozoa</taxon>
        <taxon>Arthropoda</taxon>
        <taxon>Hexapoda</taxon>
        <taxon>Insecta</taxon>
        <taxon>Pterygota</taxon>
        <taxon>Neoptera</taxon>
        <taxon>Paraneoptera</taxon>
        <taxon>Hemiptera</taxon>
        <taxon>Heteroptera</taxon>
        <taxon>Panheteroptera</taxon>
        <taxon>Cimicomorpha</taxon>
        <taxon>Miridae</taxon>
        <taxon>Dicyphina</taxon>
        <taxon>Nesidiocoris</taxon>
    </lineage>
</organism>
<keyword evidence="2" id="KW-1133">Transmembrane helix</keyword>
<feature type="compositionally biased region" description="Polar residues" evidence="1">
    <location>
        <begin position="180"/>
        <end position="189"/>
    </location>
</feature>
<proteinExistence type="predicted"/>
<accession>A0A6H5HJD9</accession>
<evidence type="ECO:0000313" key="3">
    <source>
        <dbReference type="EMBL" id="CAB0016582.1"/>
    </source>
</evidence>
<dbReference type="AlphaFoldDB" id="A0A6H5HJD9"/>
<feature type="region of interest" description="Disordered" evidence="1">
    <location>
        <begin position="124"/>
        <end position="193"/>
    </location>
</feature>
<feature type="transmembrane region" description="Helical" evidence="2">
    <location>
        <begin position="100"/>
        <end position="117"/>
    </location>
</feature>
<dbReference type="Proteomes" id="UP000479000">
    <property type="component" value="Unassembled WGS sequence"/>
</dbReference>
<evidence type="ECO:0000256" key="1">
    <source>
        <dbReference type="SAM" id="MobiDB-lite"/>
    </source>
</evidence>
<reference evidence="3 4" key="1">
    <citation type="submission" date="2020-02" db="EMBL/GenBank/DDBJ databases">
        <authorList>
            <person name="Ferguson B K."/>
        </authorList>
    </citation>
    <scope>NUCLEOTIDE SEQUENCE [LARGE SCALE GENOMIC DNA]</scope>
</reference>